<dbReference type="EMBL" id="BMJQ01000001">
    <property type="protein sequence ID" value="GGF01746.1"/>
    <property type="molecule type" value="Genomic_DNA"/>
</dbReference>
<comment type="caution">
    <text evidence="1">The sequence shown here is derived from an EMBL/GenBank/DDBJ whole genome shotgun (WGS) entry which is preliminary data.</text>
</comment>
<evidence type="ECO:0000313" key="2">
    <source>
        <dbReference type="Proteomes" id="UP000646365"/>
    </source>
</evidence>
<dbReference type="Pfam" id="PF13531">
    <property type="entry name" value="SBP_bac_11"/>
    <property type="match status" value="1"/>
</dbReference>
<keyword evidence="2" id="KW-1185">Reference proteome</keyword>
<dbReference type="Gene3D" id="3.40.190.10">
    <property type="entry name" value="Periplasmic binding protein-like II"/>
    <property type="match status" value="2"/>
</dbReference>
<reference evidence="1" key="2">
    <citation type="submission" date="2020-09" db="EMBL/GenBank/DDBJ databases">
        <authorList>
            <person name="Sun Q."/>
            <person name="Zhou Y."/>
        </authorList>
    </citation>
    <scope>NUCLEOTIDE SEQUENCE</scope>
    <source>
        <strain evidence="1">CGMCC 1.15725</strain>
    </source>
</reference>
<dbReference type="AlphaFoldDB" id="A0A8J3E2V6"/>
<proteinExistence type="predicted"/>
<dbReference type="GO" id="GO:0015689">
    <property type="term" value="P:molybdate ion transport"/>
    <property type="evidence" value="ECO:0007669"/>
    <property type="project" value="TreeGrafter"/>
</dbReference>
<dbReference type="GO" id="GO:0030973">
    <property type="term" value="F:molybdate ion binding"/>
    <property type="evidence" value="ECO:0007669"/>
    <property type="project" value="TreeGrafter"/>
</dbReference>
<dbReference type="PANTHER" id="PTHR30632:SF11">
    <property type="entry name" value="BLR4797 PROTEIN"/>
    <property type="match status" value="1"/>
</dbReference>
<dbReference type="SUPFAM" id="SSF53850">
    <property type="entry name" value="Periplasmic binding protein-like II"/>
    <property type="match status" value="1"/>
</dbReference>
<name>A0A8J3E2V6_9PROT</name>
<organism evidence="1 2">
    <name type="scientific">Aliidongia dinghuensis</name>
    <dbReference type="NCBI Taxonomy" id="1867774"/>
    <lineage>
        <taxon>Bacteria</taxon>
        <taxon>Pseudomonadati</taxon>
        <taxon>Pseudomonadota</taxon>
        <taxon>Alphaproteobacteria</taxon>
        <taxon>Rhodospirillales</taxon>
        <taxon>Dongiaceae</taxon>
        <taxon>Aliidongia</taxon>
    </lineage>
</organism>
<reference evidence="1" key="1">
    <citation type="journal article" date="2014" name="Int. J. Syst. Evol. Microbiol.">
        <title>Complete genome sequence of Corynebacterium casei LMG S-19264T (=DSM 44701T), isolated from a smear-ripened cheese.</title>
        <authorList>
            <consortium name="US DOE Joint Genome Institute (JGI-PGF)"/>
            <person name="Walter F."/>
            <person name="Albersmeier A."/>
            <person name="Kalinowski J."/>
            <person name="Ruckert C."/>
        </authorList>
    </citation>
    <scope>NUCLEOTIDE SEQUENCE</scope>
    <source>
        <strain evidence="1">CGMCC 1.15725</strain>
    </source>
</reference>
<protein>
    <submittedName>
        <fullName evidence="1">Molybdenum ABC transporter substrate-binding protein</fullName>
    </submittedName>
</protein>
<dbReference type="InterPro" id="IPR050682">
    <property type="entry name" value="ModA/WtpA"/>
</dbReference>
<sequence>MRLIGVRALGLVLAGNLLAGGLLFGAAEAAEIKVMNSGGFAAPYKALVPEFEQATHNHLDVAWGPSMGTTHDAIPVRLARGEQADVLIMVAAALDDLVKQGKVVPASRVEIARSYIGMAVKAGAPKPDISTVDGLKRALLAAKSIAYSDSASGVYLSTEGFKRLGIADEIAGKSRMIPATPVGEIVARGEAELGFQQISELMPVAGIELVGPLPPEVQKVTLYAAGISVNAKEPAAAKAFIAYLTSPGVAPTVKRFGLDPITAKP</sequence>
<accession>A0A8J3E2V6</accession>
<dbReference type="RefSeq" id="WP_189041911.1">
    <property type="nucleotide sequence ID" value="NZ_BMJQ01000001.1"/>
</dbReference>
<gene>
    <name evidence="1" type="ORF">GCM10011611_04060</name>
</gene>
<dbReference type="PANTHER" id="PTHR30632">
    <property type="entry name" value="MOLYBDATE-BINDING PERIPLASMIC PROTEIN"/>
    <property type="match status" value="1"/>
</dbReference>
<dbReference type="Proteomes" id="UP000646365">
    <property type="component" value="Unassembled WGS sequence"/>
</dbReference>
<evidence type="ECO:0000313" key="1">
    <source>
        <dbReference type="EMBL" id="GGF01746.1"/>
    </source>
</evidence>